<keyword evidence="3" id="KW-1185">Reference proteome</keyword>
<gene>
    <name evidence="2" type="ORF">O1G22_42870</name>
</gene>
<reference evidence="2 3" key="1">
    <citation type="submission" date="2022-12" db="EMBL/GenBank/DDBJ databases">
        <authorList>
            <person name="Mo P."/>
        </authorList>
    </citation>
    <scope>NUCLEOTIDE SEQUENCE [LARGE SCALE GENOMIC DNA]</scope>
    <source>
        <strain evidence="2 3">HUAS 2-6</strain>
    </source>
</reference>
<organism evidence="2 3">
    <name type="scientific">Streptomyces camelliae</name>
    <dbReference type="NCBI Taxonomy" id="3004093"/>
    <lineage>
        <taxon>Bacteria</taxon>
        <taxon>Bacillati</taxon>
        <taxon>Actinomycetota</taxon>
        <taxon>Actinomycetes</taxon>
        <taxon>Kitasatosporales</taxon>
        <taxon>Streptomycetaceae</taxon>
        <taxon>Streptomyces</taxon>
    </lineage>
</organism>
<feature type="compositionally biased region" description="Gly residues" evidence="1">
    <location>
        <begin position="8"/>
        <end position="25"/>
    </location>
</feature>
<name>A0ABY7PFT0_9ACTN</name>
<proteinExistence type="predicted"/>
<protein>
    <submittedName>
        <fullName evidence="2">Uncharacterized protein</fullName>
    </submittedName>
</protein>
<dbReference type="Proteomes" id="UP001212326">
    <property type="component" value="Chromosome"/>
</dbReference>
<feature type="region of interest" description="Disordered" evidence="1">
    <location>
        <begin position="8"/>
        <end position="37"/>
    </location>
</feature>
<accession>A0ABY7PFT0</accession>
<sequence length="153" mass="16120">MLVLEGLGEGGEGAGGGVGEEGGGDLQRQRQPRAQLSDLPGRVRLLVHPDVGAAAGVPERPAEQIDRSCLVEDVQVVQAGAQGEVVARGNQRRGGTVGRQQRARLFSSGGVVDDDQDVSTVKQFPTICMIGVSQFPTPVVTTPHGDADRRWCR</sequence>
<evidence type="ECO:0000256" key="1">
    <source>
        <dbReference type="SAM" id="MobiDB-lite"/>
    </source>
</evidence>
<dbReference type="EMBL" id="CP115300">
    <property type="protein sequence ID" value="WBO69030.1"/>
    <property type="molecule type" value="Genomic_DNA"/>
</dbReference>
<evidence type="ECO:0000313" key="2">
    <source>
        <dbReference type="EMBL" id="WBO69030.1"/>
    </source>
</evidence>
<evidence type="ECO:0000313" key="3">
    <source>
        <dbReference type="Proteomes" id="UP001212326"/>
    </source>
</evidence>